<dbReference type="EMBL" id="JAIWYP010000012">
    <property type="protein sequence ID" value="KAH3729356.1"/>
    <property type="molecule type" value="Genomic_DNA"/>
</dbReference>
<reference evidence="1" key="1">
    <citation type="journal article" date="2019" name="bioRxiv">
        <title>The Genome of the Zebra Mussel, Dreissena polymorpha: A Resource for Invasive Species Research.</title>
        <authorList>
            <person name="McCartney M.A."/>
            <person name="Auch B."/>
            <person name="Kono T."/>
            <person name="Mallez S."/>
            <person name="Zhang Y."/>
            <person name="Obille A."/>
            <person name="Becker A."/>
            <person name="Abrahante J.E."/>
            <person name="Garbe J."/>
            <person name="Badalamenti J.P."/>
            <person name="Herman A."/>
            <person name="Mangelson H."/>
            <person name="Liachko I."/>
            <person name="Sullivan S."/>
            <person name="Sone E.D."/>
            <person name="Koren S."/>
            <person name="Silverstein K.A.T."/>
            <person name="Beckman K.B."/>
            <person name="Gohl D.M."/>
        </authorList>
    </citation>
    <scope>NUCLEOTIDE SEQUENCE</scope>
    <source>
        <strain evidence="1">Duluth1</strain>
        <tissue evidence="1">Whole animal</tissue>
    </source>
</reference>
<evidence type="ECO:0000313" key="1">
    <source>
        <dbReference type="EMBL" id="KAH3729356.1"/>
    </source>
</evidence>
<gene>
    <name evidence="1" type="ORF">DPMN_055324</name>
</gene>
<sequence>MKTVISLRGGSCTTFLPLLQLLLVYHRIFPRQIRAGSYQNCSKLVRHLLANVSSWKQPRPSSLETSWNGQLKSYDYTII</sequence>
<protein>
    <submittedName>
        <fullName evidence="1">Uncharacterized protein</fullName>
    </submittedName>
</protein>
<name>A0A9D4HSE8_DREPO</name>
<reference evidence="1" key="2">
    <citation type="submission" date="2020-11" db="EMBL/GenBank/DDBJ databases">
        <authorList>
            <person name="McCartney M.A."/>
            <person name="Auch B."/>
            <person name="Kono T."/>
            <person name="Mallez S."/>
            <person name="Becker A."/>
            <person name="Gohl D.M."/>
            <person name="Silverstein K.A.T."/>
            <person name="Koren S."/>
            <person name="Bechman K.B."/>
            <person name="Herman A."/>
            <person name="Abrahante J.E."/>
            <person name="Garbe J."/>
        </authorList>
    </citation>
    <scope>NUCLEOTIDE SEQUENCE</scope>
    <source>
        <strain evidence="1">Duluth1</strain>
        <tissue evidence="1">Whole animal</tissue>
    </source>
</reference>
<accession>A0A9D4HSE8</accession>
<dbReference type="Proteomes" id="UP000828390">
    <property type="component" value="Unassembled WGS sequence"/>
</dbReference>
<organism evidence="1 2">
    <name type="scientific">Dreissena polymorpha</name>
    <name type="common">Zebra mussel</name>
    <name type="synonym">Mytilus polymorpha</name>
    <dbReference type="NCBI Taxonomy" id="45954"/>
    <lineage>
        <taxon>Eukaryota</taxon>
        <taxon>Metazoa</taxon>
        <taxon>Spiralia</taxon>
        <taxon>Lophotrochozoa</taxon>
        <taxon>Mollusca</taxon>
        <taxon>Bivalvia</taxon>
        <taxon>Autobranchia</taxon>
        <taxon>Heteroconchia</taxon>
        <taxon>Euheterodonta</taxon>
        <taxon>Imparidentia</taxon>
        <taxon>Neoheterodontei</taxon>
        <taxon>Myida</taxon>
        <taxon>Dreissenoidea</taxon>
        <taxon>Dreissenidae</taxon>
        <taxon>Dreissena</taxon>
    </lineage>
</organism>
<evidence type="ECO:0000313" key="2">
    <source>
        <dbReference type="Proteomes" id="UP000828390"/>
    </source>
</evidence>
<proteinExistence type="predicted"/>
<comment type="caution">
    <text evidence="1">The sequence shown here is derived from an EMBL/GenBank/DDBJ whole genome shotgun (WGS) entry which is preliminary data.</text>
</comment>
<keyword evidence="2" id="KW-1185">Reference proteome</keyword>
<dbReference type="AlphaFoldDB" id="A0A9D4HSE8"/>